<evidence type="ECO:0000256" key="1">
    <source>
        <dbReference type="SAM" id="MobiDB-lite"/>
    </source>
</evidence>
<name>A0AAE0HHY8_9PEZI</name>
<dbReference type="GeneID" id="87834780"/>
<keyword evidence="3" id="KW-1185">Reference proteome</keyword>
<gene>
    <name evidence="2" type="ORF">B0H64DRAFT_113436</name>
</gene>
<accession>A0AAE0HHY8</accession>
<organism evidence="2 3">
    <name type="scientific">Chaetomium fimeti</name>
    <dbReference type="NCBI Taxonomy" id="1854472"/>
    <lineage>
        <taxon>Eukaryota</taxon>
        <taxon>Fungi</taxon>
        <taxon>Dikarya</taxon>
        <taxon>Ascomycota</taxon>
        <taxon>Pezizomycotina</taxon>
        <taxon>Sordariomycetes</taxon>
        <taxon>Sordariomycetidae</taxon>
        <taxon>Sordariales</taxon>
        <taxon>Chaetomiaceae</taxon>
        <taxon>Chaetomium</taxon>
    </lineage>
</organism>
<dbReference type="EMBL" id="JAUEPN010000003">
    <property type="protein sequence ID" value="KAK3296917.1"/>
    <property type="molecule type" value="Genomic_DNA"/>
</dbReference>
<evidence type="ECO:0000313" key="3">
    <source>
        <dbReference type="Proteomes" id="UP001278766"/>
    </source>
</evidence>
<dbReference type="Proteomes" id="UP001278766">
    <property type="component" value="Unassembled WGS sequence"/>
</dbReference>
<dbReference type="AlphaFoldDB" id="A0AAE0HHY8"/>
<dbReference type="RefSeq" id="XP_062660431.1">
    <property type="nucleotide sequence ID" value="XM_062797832.1"/>
</dbReference>
<sequence>MSRRPRFRQLAGSSRSRRPIPVIFVPFYIHTASNFKRTQGDLAHYPITQYPTHRSERQRHISPRSPRKPVPAARRVLAPFRSGLSPLPTSLPGKLQVKTDAAGRLDKGDPLGANSAQQSLLPFALWLPSP</sequence>
<proteinExistence type="predicted"/>
<reference evidence="2" key="1">
    <citation type="journal article" date="2023" name="Mol. Phylogenet. Evol.">
        <title>Genome-scale phylogeny and comparative genomics of the fungal order Sordariales.</title>
        <authorList>
            <person name="Hensen N."/>
            <person name="Bonometti L."/>
            <person name="Westerberg I."/>
            <person name="Brannstrom I.O."/>
            <person name="Guillou S."/>
            <person name="Cros-Aarteil S."/>
            <person name="Calhoun S."/>
            <person name="Haridas S."/>
            <person name="Kuo A."/>
            <person name="Mondo S."/>
            <person name="Pangilinan J."/>
            <person name="Riley R."/>
            <person name="LaButti K."/>
            <person name="Andreopoulos B."/>
            <person name="Lipzen A."/>
            <person name="Chen C."/>
            <person name="Yan M."/>
            <person name="Daum C."/>
            <person name="Ng V."/>
            <person name="Clum A."/>
            <person name="Steindorff A."/>
            <person name="Ohm R.A."/>
            <person name="Martin F."/>
            <person name="Silar P."/>
            <person name="Natvig D.O."/>
            <person name="Lalanne C."/>
            <person name="Gautier V."/>
            <person name="Ament-Velasquez S.L."/>
            <person name="Kruys A."/>
            <person name="Hutchinson M.I."/>
            <person name="Powell A.J."/>
            <person name="Barry K."/>
            <person name="Miller A.N."/>
            <person name="Grigoriev I.V."/>
            <person name="Debuchy R."/>
            <person name="Gladieux P."/>
            <person name="Hiltunen Thoren M."/>
            <person name="Johannesson H."/>
        </authorList>
    </citation>
    <scope>NUCLEOTIDE SEQUENCE</scope>
    <source>
        <strain evidence="2">CBS 168.71</strain>
    </source>
</reference>
<feature type="region of interest" description="Disordered" evidence="1">
    <location>
        <begin position="49"/>
        <end position="72"/>
    </location>
</feature>
<comment type="caution">
    <text evidence="2">The sequence shown here is derived from an EMBL/GenBank/DDBJ whole genome shotgun (WGS) entry which is preliminary data.</text>
</comment>
<reference evidence="2" key="2">
    <citation type="submission" date="2023-06" db="EMBL/GenBank/DDBJ databases">
        <authorList>
            <consortium name="Lawrence Berkeley National Laboratory"/>
            <person name="Haridas S."/>
            <person name="Hensen N."/>
            <person name="Bonometti L."/>
            <person name="Westerberg I."/>
            <person name="Brannstrom I.O."/>
            <person name="Guillou S."/>
            <person name="Cros-Aarteil S."/>
            <person name="Calhoun S."/>
            <person name="Kuo A."/>
            <person name="Mondo S."/>
            <person name="Pangilinan J."/>
            <person name="Riley R."/>
            <person name="Labutti K."/>
            <person name="Andreopoulos B."/>
            <person name="Lipzen A."/>
            <person name="Chen C."/>
            <person name="Yanf M."/>
            <person name="Daum C."/>
            <person name="Ng V."/>
            <person name="Clum A."/>
            <person name="Steindorff A."/>
            <person name="Ohm R."/>
            <person name="Martin F."/>
            <person name="Silar P."/>
            <person name="Natvig D."/>
            <person name="Lalanne C."/>
            <person name="Gautier V."/>
            <person name="Ament-Velasquez S.L."/>
            <person name="Kruys A."/>
            <person name="Hutchinson M.I."/>
            <person name="Powell A.J."/>
            <person name="Barry K."/>
            <person name="Miller A.N."/>
            <person name="Grigoriev I.V."/>
            <person name="Debuchy R."/>
            <person name="Gladieux P."/>
            <person name="Thoren M.H."/>
            <person name="Johannesson H."/>
        </authorList>
    </citation>
    <scope>NUCLEOTIDE SEQUENCE</scope>
    <source>
        <strain evidence="2">CBS 168.71</strain>
    </source>
</reference>
<evidence type="ECO:0000313" key="2">
    <source>
        <dbReference type="EMBL" id="KAK3296917.1"/>
    </source>
</evidence>
<protein>
    <submittedName>
        <fullName evidence="2">Uncharacterized protein</fullName>
    </submittedName>
</protein>